<evidence type="ECO:0000256" key="1">
    <source>
        <dbReference type="RuleBase" id="RU000411"/>
    </source>
</evidence>
<evidence type="ECO:0000259" key="3">
    <source>
        <dbReference type="SMART" id="SM00093"/>
    </source>
</evidence>
<dbReference type="Pfam" id="PF00079">
    <property type="entry name" value="Serpin"/>
    <property type="match status" value="1"/>
</dbReference>
<feature type="signal peptide" evidence="2">
    <location>
        <begin position="1"/>
        <end position="41"/>
    </location>
</feature>
<protein>
    <submittedName>
        <fullName evidence="4">Serpin family protein</fullName>
    </submittedName>
</protein>
<dbReference type="InterPro" id="IPR042185">
    <property type="entry name" value="Serpin_sf_2"/>
</dbReference>
<accession>A0AB39TMQ7</accession>
<dbReference type="InterPro" id="IPR000215">
    <property type="entry name" value="Serpin_fam"/>
</dbReference>
<proteinExistence type="inferred from homology"/>
<dbReference type="GO" id="GO:0004867">
    <property type="term" value="F:serine-type endopeptidase inhibitor activity"/>
    <property type="evidence" value="ECO:0007669"/>
    <property type="project" value="InterPro"/>
</dbReference>
<dbReference type="InterPro" id="IPR036186">
    <property type="entry name" value="Serpin_sf"/>
</dbReference>
<dbReference type="Gene3D" id="3.30.497.10">
    <property type="entry name" value="Antithrombin, subunit I, domain 2"/>
    <property type="match status" value="1"/>
</dbReference>
<dbReference type="PANTHER" id="PTHR11461:SF211">
    <property type="entry name" value="GH10112P-RELATED"/>
    <property type="match status" value="1"/>
</dbReference>
<dbReference type="CDD" id="cd19590">
    <property type="entry name" value="serpin_thermopin-like"/>
    <property type="match status" value="1"/>
</dbReference>
<evidence type="ECO:0000256" key="2">
    <source>
        <dbReference type="SAM" id="SignalP"/>
    </source>
</evidence>
<evidence type="ECO:0000313" key="4">
    <source>
        <dbReference type="EMBL" id="XDQ80469.1"/>
    </source>
</evidence>
<dbReference type="Gene3D" id="2.30.39.10">
    <property type="entry name" value="Alpha-1-antitrypsin, domain 1"/>
    <property type="match status" value="1"/>
</dbReference>
<dbReference type="EMBL" id="CP163445">
    <property type="protein sequence ID" value="XDQ80469.1"/>
    <property type="molecule type" value="Genomic_DNA"/>
</dbReference>
<gene>
    <name evidence="4" type="ORF">AB2U05_19370</name>
</gene>
<dbReference type="InterPro" id="IPR042178">
    <property type="entry name" value="Serpin_sf_1"/>
</dbReference>
<name>A0AB39TMQ7_9ACTN</name>
<dbReference type="SMART" id="SM00093">
    <property type="entry name" value="SERPIN"/>
    <property type="match status" value="1"/>
</dbReference>
<organism evidence="4">
    <name type="scientific">Streptomyces sp. Y1</name>
    <dbReference type="NCBI Taxonomy" id="3238634"/>
    <lineage>
        <taxon>Bacteria</taxon>
        <taxon>Bacillati</taxon>
        <taxon>Actinomycetota</taxon>
        <taxon>Actinomycetes</taxon>
        <taxon>Kitasatosporales</taxon>
        <taxon>Streptomycetaceae</taxon>
        <taxon>Streptomyces</taxon>
    </lineage>
</organism>
<sequence length="444" mass="46051">MTNSSTGTRRRTVRAARRPATVLLAAALAAPLVAGCGSTGAATGTEVKASAPATRPAVDPARLAATAKATDAFGLDLLHALTATPDGAGRNTVVSPAGLATALAMLLPGARGATAQELAKALHTDLDPKQYALAVGALDQRADGGDKATLRQSDEVWTQQGLPVEPDYLATLAAAFDAGVHTTDFKKDPEGSRKAVNAAVEKATEGRIKDLFAPNTIDPNTRLVLTDALYLKAKWASEFKPGHTADRPFHKLDGSTPNVSTMSRTDDLKYADGSGGIAGEPWQAVELPYADGTLAMDLIVPAQGGFAAFTKGLDQPELDRILGALSAQPVDLQLPRFHFDTSNELTPALRSLGVHSAFDDADLTGIAEQPPLAVSTVVQKATVQVDEEGTVAAAGSGVGVGVAAAPAPQRAAQLHIDRPFLFLIRDTSNGRPLFLGQVTDPQAK</sequence>
<dbReference type="InterPro" id="IPR023796">
    <property type="entry name" value="Serpin_dom"/>
</dbReference>
<reference evidence="4" key="1">
    <citation type="submission" date="2024-07" db="EMBL/GenBank/DDBJ databases">
        <authorList>
            <person name="Yu S.T."/>
        </authorList>
    </citation>
    <scope>NUCLEOTIDE SEQUENCE</scope>
    <source>
        <strain evidence="4">Y1</strain>
    </source>
</reference>
<dbReference type="PROSITE" id="PS00284">
    <property type="entry name" value="SERPIN"/>
    <property type="match status" value="1"/>
</dbReference>
<dbReference type="SUPFAM" id="SSF56574">
    <property type="entry name" value="Serpins"/>
    <property type="match status" value="1"/>
</dbReference>
<dbReference type="PANTHER" id="PTHR11461">
    <property type="entry name" value="SERINE PROTEASE INHIBITOR, SERPIN"/>
    <property type="match status" value="1"/>
</dbReference>
<dbReference type="InterPro" id="IPR023795">
    <property type="entry name" value="Serpin_CS"/>
</dbReference>
<dbReference type="AlphaFoldDB" id="A0AB39TMQ7"/>
<feature type="chain" id="PRO_5044262157" evidence="2">
    <location>
        <begin position="42"/>
        <end position="444"/>
    </location>
</feature>
<keyword evidence="2" id="KW-0732">Signal</keyword>
<dbReference type="GO" id="GO:0005615">
    <property type="term" value="C:extracellular space"/>
    <property type="evidence" value="ECO:0007669"/>
    <property type="project" value="InterPro"/>
</dbReference>
<feature type="domain" description="Serpin" evidence="3">
    <location>
        <begin position="75"/>
        <end position="441"/>
    </location>
</feature>
<comment type="similarity">
    <text evidence="1">Belongs to the serpin family.</text>
</comment>
<dbReference type="RefSeq" id="WP_369183841.1">
    <property type="nucleotide sequence ID" value="NZ_CP163445.1"/>
</dbReference>